<evidence type="ECO:0000256" key="1">
    <source>
        <dbReference type="SAM" id="Phobius"/>
    </source>
</evidence>
<keyword evidence="1" id="KW-0472">Membrane</keyword>
<dbReference type="EMBL" id="UINC01008742">
    <property type="protein sequence ID" value="SVA39310.1"/>
    <property type="molecule type" value="Genomic_DNA"/>
</dbReference>
<proteinExistence type="predicted"/>
<gene>
    <name evidence="2" type="ORF">METZ01_LOCUS92164</name>
</gene>
<keyword evidence="1" id="KW-0812">Transmembrane</keyword>
<accession>A0A381VG58</accession>
<evidence type="ECO:0000313" key="2">
    <source>
        <dbReference type="EMBL" id="SVA39310.1"/>
    </source>
</evidence>
<keyword evidence="1" id="KW-1133">Transmembrane helix</keyword>
<dbReference type="AlphaFoldDB" id="A0A381VG58"/>
<protein>
    <submittedName>
        <fullName evidence="2">Uncharacterized protein</fullName>
    </submittedName>
</protein>
<name>A0A381VG58_9ZZZZ</name>
<reference evidence="2" key="1">
    <citation type="submission" date="2018-05" db="EMBL/GenBank/DDBJ databases">
        <authorList>
            <person name="Lanie J.A."/>
            <person name="Ng W.-L."/>
            <person name="Kazmierczak K.M."/>
            <person name="Andrzejewski T.M."/>
            <person name="Davidsen T.M."/>
            <person name="Wayne K.J."/>
            <person name="Tettelin H."/>
            <person name="Glass J.I."/>
            <person name="Rusch D."/>
            <person name="Podicherti R."/>
            <person name="Tsui H.-C.T."/>
            <person name="Winkler M.E."/>
        </authorList>
    </citation>
    <scope>NUCLEOTIDE SEQUENCE</scope>
</reference>
<organism evidence="2">
    <name type="scientific">marine metagenome</name>
    <dbReference type="NCBI Taxonomy" id="408172"/>
    <lineage>
        <taxon>unclassified sequences</taxon>
        <taxon>metagenomes</taxon>
        <taxon>ecological metagenomes</taxon>
    </lineage>
</organism>
<feature type="transmembrane region" description="Helical" evidence="1">
    <location>
        <begin position="20"/>
        <end position="39"/>
    </location>
</feature>
<sequence>MNVFNRQQNMIVLSHLPTVVGQATSIMMITVVPILITYVKFEQIQTCFGLLEISFRYQQYFRNRVSVR</sequence>